<evidence type="ECO:0000256" key="1">
    <source>
        <dbReference type="ARBA" id="ARBA00004811"/>
    </source>
</evidence>
<keyword evidence="5 8" id="KW-0808">Transferase</keyword>
<dbReference type="UniPathway" id="UPA00053">
    <property type="reaction ID" value="UER00089"/>
</dbReference>
<feature type="binding site" evidence="8">
    <location>
        <position position="130"/>
    </location>
    <ligand>
        <name>phosphoenolpyruvate</name>
        <dbReference type="ChEBI" id="CHEBI:58702"/>
    </ligand>
</feature>
<comment type="similarity">
    <text evidence="2 8">Belongs to the EPSP synthase family.</text>
</comment>
<feature type="binding site" evidence="8">
    <location>
        <position position="404"/>
    </location>
    <ligand>
        <name>phosphoenolpyruvate</name>
        <dbReference type="ChEBI" id="CHEBI:58702"/>
    </ligand>
</feature>
<dbReference type="RefSeq" id="WP_149819735.1">
    <property type="nucleotide sequence ID" value="NZ_VUOA01000030.1"/>
</dbReference>
<dbReference type="PANTHER" id="PTHR21090:SF5">
    <property type="entry name" value="PENTAFUNCTIONAL AROM POLYPEPTIDE"/>
    <property type="match status" value="1"/>
</dbReference>
<feature type="binding site" evidence="8">
    <location>
        <position position="29"/>
    </location>
    <ligand>
        <name>phosphoenolpyruvate</name>
        <dbReference type="ChEBI" id="CHEBI:58702"/>
    </ligand>
</feature>
<feature type="domain" description="Enolpyruvate transferase" evidence="10">
    <location>
        <begin position="15"/>
        <end position="436"/>
    </location>
</feature>
<dbReference type="Pfam" id="PF00275">
    <property type="entry name" value="EPSP_synthase"/>
    <property type="match status" value="1"/>
</dbReference>
<dbReference type="OrthoDB" id="9809920at2"/>
<evidence type="ECO:0000256" key="3">
    <source>
        <dbReference type="ARBA" id="ARBA00022490"/>
    </source>
</evidence>
<dbReference type="GO" id="GO:0005737">
    <property type="term" value="C:cytoplasm"/>
    <property type="evidence" value="ECO:0007669"/>
    <property type="project" value="UniProtKB-SubCell"/>
</dbReference>
<evidence type="ECO:0000256" key="7">
    <source>
        <dbReference type="ARBA" id="ARBA00044633"/>
    </source>
</evidence>
<dbReference type="Proteomes" id="UP000323142">
    <property type="component" value="Unassembled WGS sequence"/>
</dbReference>
<evidence type="ECO:0000256" key="5">
    <source>
        <dbReference type="ARBA" id="ARBA00022679"/>
    </source>
</evidence>
<feature type="binding site" evidence="8">
    <location>
        <position position="329"/>
    </location>
    <ligand>
        <name>3-phosphoshikimate</name>
        <dbReference type="ChEBI" id="CHEBI:145989"/>
    </ligand>
</feature>
<dbReference type="GO" id="GO:0009073">
    <property type="term" value="P:aromatic amino acid family biosynthetic process"/>
    <property type="evidence" value="ECO:0007669"/>
    <property type="project" value="UniProtKB-KW"/>
</dbReference>
<feature type="binding site" evidence="8">
    <location>
        <position position="30"/>
    </location>
    <ligand>
        <name>3-phosphoshikimate</name>
        <dbReference type="ChEBI" id="CHEBI:145989"/>
    </ligand>
</feature>
<feature type="binding site" evidence="8">
    <location>
        <position position="178"/>
    </location>
    <ligand>
        <name>3-phosphoshikimate</name>
        <dbReference type="ChEBI" id="CHEBI:145989"/>
    </ligand>
</feature>
<comment type="catalytic activity">
    <reaction evidence="7">
        <text>3-phosphoshikimate + phosphoenolpyruvate = 5-O-(1-carboxyvinyl)-3-phosphoshikimate + phosphate</text>
        <dbReference type="Rhea" id="RHEA:21256"/>
        <dbReference type="ChEBI" id="CHEBI:43474"/>
        <dbReference type="ChEBI" id="CHEBI:57701"/>
        <dbReference type="ChEBI" id="CHEBI:58702"/>
        <dbReference type="ChEBI" id="CHEBI:145989"/>
        <dbReference type="EC" id="2.5.1.19"/>
    </reaction>
    <physiologicalReaction direction="left-to-right" evidence="7">
        <dbReference type="Rhea" id="RHEA:21257"/>
    </physiologicalReaction>
</comment>
<feature type="active site" description="Proton acceptor" evidence="8">
    <location>
        <position position="329"/>
    </location>
</feature>
<feature type="binding site" evidence="8">
    <location>
        <position position="29"/>
    </location>
    <ligand>
        <name>3-phosphoshikimate</name>
        <dbReference type="ChEBI" id="CHEBI:145989"/>
    </ligand>
</feature>
<dbReference type="GO" id="GO:0008652">
    <property type="term" value="P:amino acid biosynthetic process"/>
    <property type="evidence" value="ECO:0007669"/>
    <property type="project" value="UniProtKB-KW"/>
</dbReference>
<keyword evidence="12" id="KW-1185">Reference proteome</keyword>
<keyword evidence="6 8" id="KW-0057">Aromatic amino acid biosynthesis</keyword>
<dbReference type="InterPro" id="IPR013792">
    <property type="entry name" value="RNA3'P_cycl/enolpyr_Trfase_a/b"/>
</dbReference>
<dbReference type="HAMAP" id="MF_00210">
    <property type="entry name" value="EPSP_synth"/>
    <property type="match status" value="1"/>
</dbReference>
<comment type="subcellular location">
    <subcellularLocation>
        <location evidence="8">Cytoplasm</location>
    </subcellularLocation>
</comment>
<dbReference type="NCBIfam" id="TIGR01356">
    <property type="entry name" value="aroA"/>
    <property type="match status" value="1"/>
</dbReference>
<dbReference type="InterPro" id="IPR023193">
    <property type="entry name" value="EPSP_synthase_CS"/>
</dbReference>
<feature type="binding site" evidence="8">
    <location>
        <position position="360"/>
    </location>
    <ligand>
        <name>phosphoenolpyruvate</name>
        <dbReference type="ChEBI" id="CHEBI:58702"/>
    </ligand>
</feature>
<keyword evidence="3 8" id="KW-0963">Cytoplasm</keyword>
<organism evidence="11 12">
    <name type="scientific">Salinarimonas soli</name>
    <dbReference type="NCBI Taxonomy" id="1638099"/>
    <lineage>
        <taxon>Bacteria</taxon>
        <taxon>Pseudomonadati</taxon>
        <taxon>Pseudomonadota</taxon>
        <taxon>Alphaproteobacteria</taxon>
        <taxon>Hyphomicrobiales</taxon>
        <taxon>Salinarimonadaceae</taxon>
        <taxon>Salinarimonas</taxon>
    </lineage>
</organism>
<accession>A0A5B2V904</accession>
<name>A0A5B2V904_9HYPH</name>
<comment type="subunit">
    <text evidence="8">Monomer.</text>
</comment>
<reference evidence="11 12" key="1">
    <citation type="submission" date="2019-09" db="EMBL/GenBank/DDBJ databases">
        <title>Salinarimonas rosea gen. nov., sp. nov., a new member of the a-2 subgroup of the Proteobacteria.</title>
        <authorList>
            <person name="Liu J."/>
        </authorList>
    </citation>
    <scope>NUCLEOTIDE SEQUENCE [LARGE SCALE GENOMIC DNA]</scope>
    <source>
        <strain evidence="11 12">BN140002</strain>
    </source>
</reference>
<dbReference type="PANTHER" id="PTHR21090">
    <property type="entry name" value="AROM/DEHYDROQUINATE SYNTHASE"/>
    <property type="match status" value="1"/>
</dbReference>
<proteinExistence type="inferred from homology"/>
<dbReference type="InterPro" id="IPR001986">
    <property type="entry name" value="Enolpyruvate_Tfrase_dom"/>
</dbReference>
<feature type="binding site" evidence="8">
    <location>
        <position position="356"/>
    </location>
    <ligand>
        <name>3-phosphoshikimate</name>
        <dbReference type="ChEBI" id="CHEBI:145989"/>
    </ligand>
</feature>
<comment type="function">
    <text evidence="8">Catalyzes the transfer of the enolpyruvyl moiety of phosphoenolpyruvate (PEP) to the 5-hydroxyl of shikimate-3-phosphate (S3P) to produce enolpyruvyl shikimate-3-phosphate and inorganic phosphate.</text>
</comment>
<dbReference type="GO" id="GO:0003866">
    <property type="term" value="F:3-phosphoshikimate 1-carboxyvinyltransferase activity"/>
    <property type="evidence" value="ECO:0007669"/>
    <property type="project" value="UniProtKB-UniRule"/>
</dbReference>
<feature type="region of interest" description="Disordered" evidence="9">
    <location>
        <begin position="1"/>
        <end position="20"/>
    </location>
</feature>
<feature type="binding site" evidence="8">
    <location>
        <position position="178"/>
    </location>
    <ligand>
        <name>phosphoenolpyruvate</name>
        <dbReference type="ChEBI" id="CHEBI:58702"/>
    </ligand>
</feature>
<feature type="binding site" evidence="8">
    <location>
        <position position="34"/>
    </location>
    <ligand>
        <name>3-phosphoshikimate</name>
        <dbReference type="ChEBI" id="CHEBI:145989"/>
    </ligand>
</feature>
<dbReference type="PROSITE" id="PS00885">
    <property type="entry name" value="EPSP_SYNTHASE_2"/>
    <property type="match status" value="1"/>
</dbReference>
<evidence type="ECO:0000256" key="9">
    <source>
        <dbReference type="SAM" id="MobiDB-lite"/>
    </source>
</evidence>
<dbReference type="EMBL" id="VUOA01000030">
    <property type="protein sequence ID" value="KAA2235973.1"/>
    <property type="molecule type" value="Genomic_DNA"/>
</dbReference>
<reference evidence="11 12" key="2">
    <citation type="submission" date="2019-09" db="EMBL/GenBank/DDBJ databases">
        <authorList>
            <person name="Jin C."/>
        </authorList>
    </citation>
    <scope>NUCLEOTIDE SEQUENCE [LARGE SCALE GENOMIC DNA]</scope>
    <source>
        <strain evidence="11 12">BN140002</strain>
    </source>
</reference>
<dbReference type="PIRSF" id="PIRSF000505">
    <property type="entry name" value="EPSPS"/>
    <property type="match status" value="1"/>
</dbReference>
<evidence type="ECO:0000256" key="6">
    <source>
        <dbReference type="ARBA" id="ARBA00023141"/>
    </source>
</evidence>
<evidence type="ECO:0000259" key="10">
    <source>
        <dbReference type="Pfam" id="PF00275"/>
    </source>
</evidence>
<dbReference type="AlphaFoldDB" id="A0A5B2V904"/>
<feature type="binding site" evidence="8">
    <location>
        <position position="102"/>
    </location>
    <ligand>
        <name>phosphoenolpyruvate</name>
        <dbReference type="ChEBI" id="CHEBI:58702"/>
    </ligand>
</feature>
<evidence type="ECO:0000256" key="4">
    <source>
        <dbReference type="ARBA" id="ARBA00022605"/>
    </source>
</evidence>
<dbReference type="Gene3D" id="3.65.10.10">
    <property type="entry name" value="Enolpyruvate transferase domain"/>
    <property type="match status" value="2"/>
</dbReference>
<gene>
    <name evidence="8 11" type="primary">aroA</name>
    <name evidence="11" type="ORF">F0L46_17060</name>
</gene>
<protein>
    <recommendedName>
        <fullName evidence="8">3-phosphoshikimate 1-carboxyvinyltransferase</fullName>
        <ecNumber evidence="8">2.5.1.19</ecNumber>
    </recommendedName>
    <alternativeName>
        <fullName evidence="8">5-enolpyruvylshikimate-3-phosphate synthase</fullName>
        <shortName evidence="8">EPSP synthase</shortName>
        <shortName evidence="8">EPSPS</shortName>
    </alternativeName>
</protein>
<dbReference type="GO" id="GO:0009423">
    <property type="term" value="P:chorismate biosynthetic process"/>
    <property type="evidence" value="ECO:0007669"/>
    <property type="project" value="UniProtKB-UniRule"/>
</dbReference>
<dbReference type="FunFam" id="3.65.10.10:FF:000005">
    <property type="entry name" value="3-phosphoshikimate 1-carboxyvinyltransferase"/>
    <property type="match status" value="1"/>
</dbReference>
<evidence type="ECO:0000313" key="11">
    <source>
        <dbReference type="EMBL" id="KAA2235973.1"/>
    </source>
</evidence>
<dbReference type="InterPro" id="IPR036968">
    <property type="entry name" value="Enolpyruvate_Tfrase_sf"/>
</dbReference>
<evidence type="ECO:0000256" key="2">
    <source>
        <dbReference type="ARBA" id="ARBA00009948"/>
    </source>
</evidence>
<keyword evidence="4 8" id="KW-0028">Amino-acid biosynthesis</keyword>
<evidence type="ECO:0000313" key="12">
    <source>
        <dbReference type="Proteomes" id="UP000323142"/>
    </source>
</evidence>
<comment type="pathway">
    <text evidence="1 8">Metabolic intermediate biosynthesis; chorismate biosynthesis; chorismate from D-erythrose 4-phosphate and phosphoenolpyruvate: step 6/7.</text>
</comment>
<comment type="caution">
    <text evidence="8">Lacks conserved residue(s) required for the propagation of feature annotation.</text>
</comment>
<dbReference type="CDD" id="cd01556">
    <property type="entry name" value="EPSP_synthase"/>
    <property type="match status" value="1"/>
</dbReference>
<comment type="caution">
    <text evidence="11">The sequence shown here is derived from an EMBL/GenBank/DDBJ whole genome shotgun (WGS) entry which is preliminary data.</text>
</comment>
<dbReference type="InterPro" id="IPR006264">
    <property type="entry name" value="EPSP_synthase"/>
</dbReference>
<dbReference type="EC" id="2.5.1.19" evidence="8"/>
<dbReference type="PROSITE" id="PS00104">
    <property type="entry name" value="EPSP_SYNTHASE_1"/>
    <property type="match status" value="1"/>
</dbReference>
<dbReference type="SUPFAM" id="SSF55205">
    <property type="entry name" value="EPT/RTPC-like"/>
    <property type="match status" value="1"/>
</dbReference>
<sequence length="451" mass="46842">MSSPHPDPLPVAAAPSGPLSGRLRVPGDKSISHRAMIFGLLAIGETRVEGLLEGDDVLRTAAACRALGAAIDREAPGRWRVRGVGIGGLVAPDGVLDFGNAGTGSRLMMGVAGSHPIEATFDGDASLRKRPMRRILDPLARMGTVVVAQAEGGRVPLTLRGPAETIPIAYEPPAASAQIKSAVLLAGLNAPGLTTVVEREATRDHTERMLRHFGASVVVEPHGEDGRRITLQGQPTLRGAPVIVPSDPSSAAFPIVAALLVPGSEVVVEGVMMNPLRTGLVTTLLEMGAEIERVNERDEGGESVADLRVRASRLRGVDVPAARAPAMIDEYPILAVAAAFAEGTTRMRGLHELRVKESDRLAAVAAGLAAAGIRHQIEGDDLLVHGDGTAPRGGGVAATHLDHRIAMAFLVLGLAARDGMGVDDGAMIATSFPTFLPLMRSLGARFSGEGA</sequence>
<feature type="binding site" evidence="8">
    <location>
        <position position="176"/>
    </location>
    <ligand>
        <name>3-phosphoshikimate</name>
        <dbReference type="ChEBI" id="CHEBI:145989"/>
    </ligand>
</feature>
<evidence type="ECO:0000256" key="8">
    <source>
        <dbReference type="HAMAP-Rule" id="MF_00210"/>
    </source>
</evidence>